<dbReference type="STRING" id="342668.A0A1B8G7G8"/>
<dbReference type="RefSeq" id="XP_018125494.1">
    <property type="nucleotide sequence ID" value="XM_018279615.2"/>
</dbReference>
<reference evidence="5" key="2">
    <citation type="journal article" date="2018" name="Nat. Commun.">
        <title>Extreme sensitivity to ultraviolet light in the fungal pathogen causing white-nose syndrome of bats.</title>
        <authorList>
            <person name="Palmer J.M."/>
            <person name="Drees K.P."/>
            <person name="Foster J.T."/>
            <person name="Lindner D.L."/>
        </authorList>
    </citation>
    <scope>NUCLEOTIDE SEQUENCE [LARGE SCALE GENOMIC DNA]</scope>
    <source>
        <strain evidence="5">UAMH 10579</strain>
    </source>
</reference>
<accession>A0A1B8G7G8</accession>
<dbReference type="GeneID" id="28843596"/>
<feature type="region of interest" description="Disordered" evidence="2">
    <location>
        <begin position="208"/>
        <end position="242"/>
    </location>
</feature>
<proteinExistence type="predicted"/>
<organism evidence="4 5">
    <name type="scientific">Pseudogymnoascus verrucosus</name>
    <dbReference type="NCBI Taxonomy" id="342668"/>
    <lineage>
        <taxon>Eukaryota</taxon>
        <taxon>Fungi</taxon>
        <taxon>Dikarya</taxon>
        <taxon>Ascomycota</taxon>
        <taxon>Pezizomycotina</taxon>
        <taxon>Leotiomycetes</taxon>
        <taxon>Thelebolales</taxon>
        <taxon>Thelebolaceae</taxon>
        <taxon>Pseudogymnoascus</taxon>
    </lineage>
</organism>
<dbReference type="EMBL" id="KV460281">
    <property type="protein sequence ID" value="OBT91761.1"/>
    <property type="molecule type" value="Genomic_DNA"/>
</dbReference>
<dbReference type="Gene3D" id="4.10.240.10">
    <property type="entry name" value="Zn(2)-C6 fungal-type DNA-binding domain"/>
    <property type="match status" value="1"/>
</dbReference>
<protein>
    <recommendedName>
        <fullName evidence="3">Zn(2)-C6 fungal-type domain-containing protein</fullName>
    </recommendedName>
</protein>
<dbReference type="SMART" id="SM00066">
    <property type="entry name" value="GAL4"/>
    <property type="match status" value="1"/>
</dbReference>
<dbReference type="InterPro" id="IPR036864">
    <property type="entry name" value="Zn2-C6_fun-type_DNA-bd_sf"/>
</dbReference>
<dbReference type="InterPro" id="IPR001138">
    <property type="entry name" value="Zn2Cys6_DnaBD"/>
</dbReference>
<gene>
    <name evidence="4" type="ORF">VE01_10210</name>
</gene>
<name>A0A1B8G7G8_9PEZI</name>
<feature type="domain" description="Zn(2)-C6 fungal-type" evidence="3">
    <location>
        <begin position="15"/>
        <end position="49"/>
    </location>
</feature>
<feature type="compositionally biased region" description="Pro residues" evidence="2">
    <location>
        <begin position="74"/>
        <end position="83"/>
    </location>
</feature>
<evidence type="ECO:0000313" key="4">
    <source>
        <dbReference type="EMBL" id="OBT91761.1"/>
    </source>
</evidence>
<dbReference type="CDD" id="cd00067">
    <property type="entry name" value="GAL4"/>
    <property type="match status" value="1"/>
</dbReference>
<feature type="region of interest" description="Disordered" evidence="2">
    <location>
        <begin position="69"/>
        <end position="106"/>
    </location>
</feature>
<dbReference type="OrthoDB" id="4222821at2759"/>
<evidence type="ECO:0000256" key="1">
    <source>
        <dbReference type="ARBA" id="ARBA00023242"/>
    </source>
</evidence>
<keyword evidence="5" id="KW-1185">Reference proteome</keyword>
<sequence>MAPTSNSATPPRRQSCNRCHGQKLRCTRVNKRETSACNRCIRQGAQCLYSSSLPKGRPSMYRLADESIAASSPQPMPPMPITPVSPVMQGKLPREPLPSANSNTNANTEADEKADIHVNANPNASTSTNANVNTNNNYNSNTSVDVNDDTIMFGPMDASTCPWLAPLNWNDMLIDGSHQNSNLHSIVDPQTDPGAVVWDDVPNFVQSISSPNSEVSSSARGRPLSPTRRLNEHDHYSGNGGFDINSNSSIEIDRNGPEFGIAQLSQLSSRLYPLYRSSCNLAEAVASSCQSRDRNYSRQSPLIDDVAFKSVTAWLVDVSANMNFSSQDSLQSPSPETTTMGNILHNAFSASHRLLEILRGIKVDIQNGISYNSFTVSTSTTASTERVGNRDFWESSTPQSMESTTSENLPCFELNNGLSNHVRRPSQCCSTVVRHLVIACNTLLLNIHAAVLIVLQHDVDLRSSSLPHKYVEANADMDVAALADIRLVLVLRLCSYLIKRQHQAVALYLSPHLLPVSSQENGPFIFDQPGIDANREAMSDLEIEVQQRLERLRQTLHI</sequence>
<dbReference type="GO" id="GO:0008270">
    <property type="term" value="F:zinc ion binding"/>
    <property type="evidence" value="ECO:0007669"/>
    <property type="project" value="InterPro"/>
</dbReference>
<dbReference type="GO" id="GO:0000981">
    <property type="term" value="F:DNA-binding transcription factor activity, RNA polymerase II-specific"/>
    <property type="evidence" value="ECO:0007669"/>
    <property type="project" value="InterPro"/>
</dbReference>
<evidence type="ECO:0000313" key="5">
    <source>
        <dbReference type="Proteomes" id="UP000091956"/>
    </source>
</evidence>
<keyword evidence="1" id="KW-0539">Nucleus</keyword>
<dbReference type="PROSITE" id="PS00463">
    <property type="entry name" value="ZN2_CY6_FUNGAL_1"/>
    <property type="match status" value="1"/>
</dbReference>
<evidence type="ECO:0000259" key="3">
    <source>
        <dbReference type="PROSITE" id="PS50048"/>
    </source>
</evidence>
<evidence type="ECO:0000256" key="2">
    <source>
        <dbReference type="SAM" id="MobiDB-lite"/>
    </source>
</evidence>
<feature type="compositionally biased region" description="Low complexity" evidence="2">
    <location>
        <begin position="208"/>
        <end position="218"/>
    </location>
</feature>
<dbReference type="PROSITE" id="PS50048">
    <property type="entry name" value="ZN2_CY6_FUNGAL_2"/>
    <property type="match status" value="1"/>
</dbReference>
<dbReference type="AlphaFoldDB" id="A0A1B8G7G8"/>
<reference evidence="4 5" key="1">
    <citation type="submission" date="2016-03" db="EMBL/GenBank/DDBJ databases">
        <title>Comparative genomics of Pseudogymnoascus destructans, the fungus causing white-nose syndrome of bats.</title>
        <authorList>
            <person name="Palmer J.M."/>
            <person name="Drees K.P."/>
            <person name="Foster J.T."/>
            <person name="Lindner D.L."/>
        </authorList>
    </citation>
    <scope>NUCLEOTIDE SEQUENCE [LARGE SCALE GENOMIC DNA]</scope>
    <source>
        <strain evidence="4 5">UAMH 10579</strain>
    </source>
</reference>
<dbReference type="Proteomes" id="UP000091956">
    <property type="component" value="Unassembled WGS sequence"/>
</dbReference>
<dbReference type="SUPFAM" id="SSF57701">
    <property type="entry name" value="Zn2/Cys6 DNA-binding domain"/>
    <property type="match status" value="1"/>
</dbReference>